<evidence type="ECO:0000256" key="1">
    <source>
        <dbReference type="SAM" id="MobiDB-lite"/>
    </source>
</evidence>
<evidence type="ECO:0000256" key="2">
    <source>
        <dbReference type="SAM" id="SignalP"/>
    </source>
</evidence>
<protein>
    <submittedName>
        <fullName evidence="3">Uncharacterized protein</fullName>
    </submittedName>
</protein>
<feature type="region of interest" description="Disordered" evidence="1">
    <location>
        <begin position="73"/>
        <end position="113"/>
    </location>
</feature>
<feature type="region of interest" description="Disordered" evidence="1">
    <location>
        <begin position="277"/>
        <end position="404"/>
    </location>
</feature>
<gene>
    <name evidence="3" type="ORF">PIIN_05018</name>
</gene>
<feature type="compositionally biased region" description="Polar residues" evidence="1">
    <location>
        <begin position="349"/>
        <end position="391"/>
    </location>
</feature>
<feature type="compositionally biased region" description="Polar residues" evidence="1">
    <location>
        <begin position="315"/>
        <end position="324"/>
    </location>
</feature>
<feature type="signal peptide" evidence="2">
    <location>
        <begin position="1"/>
        <end position="41"/>
    </location>
</feature>
<keyword evidence="4" id="KW-1185">Reference proteome</keyword>
<dbReference type="HOGENOM" id="CLU_531113_0_0_1"/>
<dbReference type="AlphaFoldDB" id="G4TID4"/>
<proteinExistence type="predicted"/>
<keyword evidence="2" id="KW-0732">Signal</keyword>
<dbReference type="PROSITE" id="PS51257">
    <property type="entry name" value="PROKAR_LIPOPROTEIN"/>
    <property type="match status" value="1"/>
</dbReference>
<evidence type="ECO:0000313" key="3">
    <source>
        <dbReference type="EMBL" id="CCA71083.1"/>
    </source>
</evidence>
<comment type="caution">
    <text evidence="3">The sequence shown here is derived from an EMBL/GenBank/DDBJ whole genome shotgun (WGS) entry which is preliminary data.</text>
</comment>
<dbReference type="EMBL" id="CAFZ01000105">
    <property type="protein sequence ID" value="CCA71083.1"/>
    <property type="molecule type" value="Genomic_DNA"/>
</dbReference>
<sequence length="423" mass="44522">MPWIHSRLSVTTFRPPSRMHCAALVCFFFAVLFSCVHPAHAHDGTPTSISEQNEALATILLPERTFPALHARIDDSSTESQPTGTIEEEDPSFDEVDGDNSWPCPPAESANLLSPPNSTSTLSLYAHGPVIYCNPICVRWAGGVSPYTLYYMLLEPGQTFSDYTYEYIVSTQRSYGPVAIVQLGDQDMRLGRKQRGLTRIRIEDATGTSEMAWVQNLERKPGTGCLGSIGGHTPKPPTVSSTVKFDGYTTVGSGPQRTTAMVATIDGQPTTIFPTVPLGLRPSVSAQPGPDPSFAAPPRPTGVMPTGSAVGGSNGEINASNSDAPNGNPQLGGQGLPGTIVRDSEYSSEHSGSGATNTASIHGQAFNSASNPTNRGGSASIASSSLTPNDNSSGTSRSSSTHNSVYSLGTSLVLSNLIVYLVS</sequence>
<reference evidence="3 4" key="1">
    <citation type="journal article" date="2011" name="PLoS Pathog.">
        <title>Endophytic Life Strategies Decoded by Genome and Transcriptome Analyses of the Mutualistic Root Symbiont Piriformospora indica.</title>
        <authorList>
            <person name="Zuccaro A."/>
            <person name="Lahrmann U."/>
            <person name="Guldener U."/>
            <person name="Langen G."/>
            <person name="Pfiffi S."/>
            <person name="Biedenkopf D."/>
            <person name="Wong P."/>
            <person name="Samans B."/>
            <person name="Grimm C."/>
            <person name="Basiewicz M."/>
            <person name="Murat C."/>
            <person name="Martin F."/>
            <person name="Kogel K.H."/>
        </authorList>
    </citation>
    <scope>NUCLEOTIDE SEQUENCE [LARGE SCALE GENOMIC DNA]</scope>
    <source>
        <strain evidence="3 4">DSM 11827</strain>
    </source>
</reference>
<dbReference type="InParanoid" id="G4TID4"/>
<dbReference type="Proteomes" id="UP000007148">
    <property type="component" value="Unassembled WGS sequence"/>
</dbReference>
<evidence type="ECO:0000313" key="4">
    <source>
        <dbReference type="Proteomes" id="UP000007148"/>
    </source>
</evidence>
<name>G4TID4_SERID</name>
<feature type="compositionally biased region" description="Low complexity" evidence="1">
    <location>
        <begin position="392"/>
        <end position="404"/>
    </location>
</feature>
<feature type="compositionally biased region" description="Pro residues" evidence="1">
    <location>
        <begin position="289"/>
        <end position="300"/>
    </location>
</feature>
<organism evidence="3 4">
    <name type="scientific">Serendipita indica (strain DSM 11827)</name>
    <name type="common">Root endophyte fungus</name>
    <name type="synonym">Piriformospora indica</name>
    <dbReference type="NCBI Taxonomy" id="1109443"/>
    <lineage>
        <taxon>Eukaryota</taxon>
        <taxon>Fungi</taxon>
        <taxon>Dikarya</taxon>
        <taxon>Basidiomycota</taxon>
        <taxon>Agaricomycotina</taxon>
        <taxon>Agaricomycetes</taxon>
        <taxon>Sebacinales</taxon>
        <taxon>Serendipitaceae</taxon>
        <taxon>Serendipita</taxon>
    </lineage>
</organism>
<feature type="compositionally biased region" description="Acidic residues" evidence="1">
    <location>
        <begin position="86"/>
        <end position="98"/>
    </location>
</feature>
<feature type="chain" id="PRO_5003468556" evidence="2">
    <location>
        <begin position="42"/>
        <end position="423"/>
    </location>
</feature>
<accession>G4TID4</accession>